<dbReference type="EMBL" id="OX395132">
    <property type="protein sequence ID" value="CAI5780265.1"/>
    <property type="molecule type" value="Genomic_DNA"/>
</dbReference>
<feature type="non-terminal residue" evidence="1">
    <location>
        <position position="1"/>
    </location>
</feature>
<protein>
    <submittedName>
        <fullName evidence="1">Uncharacterized protein</fullName>
    </submittedName>
</protein>
<keyword evidence="2" id="KW-1185">Reference proteome</keyword>
<sequence length="63" mass="7066">SSAAVTRHFHYQSCIEHKDFKEAAREALTERKEVSVGQKKSYAGAVEENTTKTVLCDINHCLV</sequence>
<proteinExistence type="predicted"/>
<name>A0AA35PBY4_9SAUR</name>
<reference evidence="1" key="1">
    <citation type="submission" date="2022-12" db="EMBL/GenBank/DDBJ databases">
        <authorList>
            <person name="Alioto T."/>
            <person name="Alioto T."/>
            <person name="Gomez Garrido J."/>
        </authorList>
    </citation>
    <scope>NUCLEOTIDE SEQUENCE</scope>
</reference>
<accession>A0AA35PBY4</accession>
<dbReference type="Proteomes" id="UP001178461">
    <property type="component" value="Chromosome 7"/>
</dbReference>
<gene>
    <name evidence="1" type="ORF">PODLI_1B031946</name>
</gene>
<organism evidence="1 2">
    <name type="scientific">Podarcis lilfordi</name>
    <name type="common">Lilford's wall lizard</name>
    <dbReference type="NCBI Taxonomy" id="74358"/>
    <lineage>
        <taxon>Eukaryota</taxon>
        <taxon>Metazoa</taxon>
        <taxon>Chordata</taxon>
        <taxon>Craniata</taxon>
        <taxon>Vertebrata</taxon>
        <taxon>Euteleostomi</taxon>
        <taxon>Lepidosauria</taxon>
        <taxon>Squamata</taxon>
        <taxon>Bifurcata</taxon>
        <taxon>Unidentata</taxon>
        <taxon>Episquamata</taxon>
        <taxon>Laterata</taxon>
        <taxon>Lacertibaenia</taxon>
        <taxon>Lacertidae</taxon>
        <taxon>Podarcis</taxon>
    </lineage>
</organism>
<evidence type="ECO:0000313" key="2">
    <source>
        <dbReference type="Proteomes" id="UP001178461"/>
    </source>
</evidence>
<evidence type="ECO:0000313" key="1">
    <source>
        <dbReference type="EMBL" id="CAI5780265.1"/>
    </source>
</evidence>
<dbReference type="AlphaFoldDB" id="A0AA35PBY4"/>